<evidence type="ECO:0000256" key="1">
    <source>
        <dbReference type="SAM" id="Phobius"/>
    </source>
</evidence>
<dbReference type="OrthoDB" id="10201502at2759"/>
<keyword evidence="1" id="KW-1133">Transmembrane helix</keyword>
<keyword evidence="2" id="KW-1185">Reference proteome</keyword>
<dbReference type="KEGG" id="bbel:109472942"/>
<evidence type="ECO:0000313" key="2">
    <source>
        <dbReference type="Proteomes" id="UP000515135"/>
    </source>
</evidence>
<gene>
    <name evidence="3" type="primary">LOC109472942</name>
</gene>
<keyword evidence="1" id="KW-0472">Membrane</keyword>
<dbReference type="Proteomes" id="UP000515135">
    <property type="component" value="Unplaced"/>
</dbReference>
<proteinExistence type="predicted"/>
<dbReference type="RefSeq" id="XP_019628366.1">
    <property type="nucleotide sequence ID" value="XM_019772807.1"/>
</dbReference>
<reference evidence="3" key="1">
    <citation type="submission" date="2025-08" db="UniProtKB">
        <authorList>
            <consortium name="RefSeq"/>
        </authorList>
    </citation>
    <scope>IDENTIFICATION</scope>
    <source>
        <tissue evidence="3">Gonad</tissue>
    </source>
</reference>
<accession>A0A6P4ZFA8</accession>
<feature type="transmembrane region" description="Helical" evidence="1">
    <location>
        <begin position="132"/>
        <end position="151"/>
    </location>
</feature>
<name>A0A6P4ZFA8_BRABE</name>
<dbReference type="GeneID" id="109472942"/>
<evidence type="ECO:0000313" key="3">
    <source>
        <dbReference type="RefSeq" id="XP_019628366.1"/>
    </source>
</evidence>
<dbReference type="AlphaFoldDB" id="A0A6P4ZFA8"/>
<organism evidence="2 3">
    <name type="scientific">Branchiostoma belcheri</name>
    <name type="common">Amphioxus</name>
    <dbReference type="NCBI Taxonomy" id="7741"/>
    <lineage>
        <taxon>Eukaryota</taxon>
        <taxon>Metazoa</taxon>
        <taxon>Chordata</taxon>
        <taxon>Cephalochordata</taxon>
        <taxon>Leptocardii</taxon>
        <taxon>Amphioxiformes</taxon>
        <taxon>Branchiostomatidae</taxon>
        <taxon>Branchiostoma</taxon>
    </lineage>
</organism>
<sequence>MADSRMRYCRLCHGPCDDCEVCLRNPDRFKPSTDMIKIALEKKGAFTSSTFCTTSSDPPEILVSDGENGGTKVDVRLKSMLFISEYRNPKSLKHRELAEAAREEIIRSFDLPRDRVGDGDIEIDIREGSIKILMVLNASIITIAAVTIAGLCSVDRAGGARAPGANVSENGMPVGPPGMLARELFDGVREDIARKVKQAGSAAGGAVLGATAGAPAGPVGMAVGGAVGGIVGGLFG</sequence>
<keyword evidence="1" id="KW-0812">Transmembrane</keyword>
<protein>
    <submittedName>
        <fullName evidence="3">Uncharacterized protein LOC109472942</fullName>
    </submittedName>
</protein>